<feature type="compositionally biased region" description="Low complexity" evidence="6">
    <location>
        <begin position="509"/>
        <end position="530"/>
    </location>
</feature>
<dbReference type="GO" id="GO:0016020">
    <property type="term" value="C:membrane"/>
    <property type="evidence" value="ECO:0007669"/>
    <property type="project" value="UniProtKB-SubCell"/>
</dbReference>
<feature type="transmembrane region" description="Helical" evidence="7">
    <location>
        <begin position="245"/>
        <end position="265"/>
    </location>
</feature>
<evidence type="ECO:0000256" key="4">
    <source>
        <dbReference type="ARBA" id="ARBA00023136"/>
    </source>
</evidence>
<evidence type="ECO:0000256" key="7">
    <source>
        <dbReference type="SAM" id="Phobius"/>
    </source>
</evidence>
<dbReference type="InterPro" id="IPR049326">
    <property type="entry name" value="Rhodopsin_dom_fungi"/>
</dbReference>
<proteinExistence type="inferred from homology"/>
<feature type="compositionally biased region" description="Basic and acidic residues" evidence="6">
    <location>
        <begin position="381"/>
        <end position="390"/>
    </location>
</feature>
<feature type="transmembrane region" description="Helical" evidence="7">
    <location>
        <begin position="50"/>
        <end position="70"/>
    </location>
</feature>
<evidence type="ECO:0000256" key="6">
    <source>
        <dbReference type="SAM" id="MobiDB-lite"/>
    </source>
</evidence>
<evidence type="ECO:0000259" key="8">
    <source>
        <dbReference type="Pfam" id="PF20684"/>
    </source>
</evidence>
<evidence type="ECO:0000256" key="5">
    <source>
        <dbReference type="ARBA" id="ARBA00038359"/>
    </source>
</evidence>
<organism evidence="9 10">
    <name type="scientific">Endocarpon pusillum</name>
    <dbReference type="NCBI Taxonomy" id="364733"/>
    <lineage>
        <taxon>Eukaryota</taxon>
        <taxon>Fungi</taxon>
        <taxon>Dikarya</taxon>
        <taxon>Ascomycota</taxon>
        <taxon>Pezizomycotina</taxon>
        <taxon>Eurotiomycetes</taxon>
        <taxon>Chaetothyriomycetidae</taxon>
        <taxon>Verrucariales</taxon>
        <taxon>Verrucariaceae</taxon>
        <taxon>Endocarpon</taxon>
    </lineage>
</organism>
<dbReference type="OrthoDB" id="5398233at2759"/>
<name>A0A8H7A977_9EURO</name>
<feature type="transmembrane region" description="Helical" evidence="7">
    <location>
        <begin position="168"/>
        <end position="186"/>
    </location>
</feature>
<feature type="transmembrane region" description="Helical" evidence="7">
    <location>
        <begin position="82"/>
        <end position="103"/>
    </location>
</feature>
<protein>
    <recommendedName>
        <fullName evidence="8">Rhodopsin domain-containing protein</fullName>
    </recommendedName>
</protein>
<evidence type="ECO:0000256" key="3">
    <source>
        <dbReference type="ARBA" id="ARBA00022989"/>
    </source>
</evidence>
<dbReference type="PANTHER" id="PTHR33048:SF19">
    <property type="entry name" value="MEMBRANE PROTEIN PTH11-LIKE, PUTATIVE (AFU_ORTHOLOGUE AFUA_1G14080)-RELATED"/>
    <property type="match status" value="1"/>
</dbReference>
<keyword evidence="3 7" id="KW-1133">Transmembrane helix</keyword>
<keyword evidence="10" id="KW-1185">Reference proteome</keyword>
<gene>
    <name evidence="9" type="ORF">GJ744_004006</name>
</gene>
<comment type="similarity">
    <text evidence="5">Belongs to the SAT4 family.</text>
</comment>
<dbReference type="EMBL" id="JAACFV010000186">
    <property type="protein sequence ID" value="KAF7503284.1"/>
    <property type="molecule type" value="Genomic_DNA"/>
</dbReference>
<feature type="compositionally biased region" description="Polar residues" evidence="6">
    <location>
        <begin position="484"/>
        <end position="501"/>
    </location>
</feature>
<feature type="transmembrane region" description="Helical" evidence="7">
    <location>
        <begin position="123"/>
        <end position="147"/>
    </location>
</feature>
<dbReference type="InterPro" id="IPR052337">
    <property type="entry name" value="SAT4-like"/>
</dbReference>
<feature type="region of interest" description="Disordered" evidence="6">
    <location>
        <begin position="359"/>
        <end position="563"/>
    </location>
</feature>
<accession>A0A8H7A977</accession>
<dbReference type="PANTHER" id="PTHR33048">
    <property type="entry name" value="PTH11-LIKE INTEGRAL MEMBRANE PROTEIN (AFU_ORTHOLOGUE AFUA_5G11245)"/>
    <property type="match status" value="1"/>
</dbReference>
<sequence>MEVTELHDQDISFPGLVTRGSFTSMARHGLYQSGPPALQTKEDMKATLLVSWWCTSFALLIILVRVWGKYVRTEKLFKEDKIMAASIIPLMTRMALVHVILIWGTNNTVSDGLSLLDVRHREIGSKLVLASRIFYAAFIWTAKLTVLEFLKRIVGAFWRKSYEIGLRIVRYFLLATFIAVIIATVAECQPFDHYWQVVPDPGPQCRAGIPQLLTMGTCDIITDVILVVFPVPIVLASGMTTKRKISLVLLFALSLALVASTAYRIPSTISRGGAQQYRSLLASLEILAAAGVSNSVVIASFIRDRGVKKPKYKRESTGGNSSLDRTMTKRTTITQNHWGSDSDLVGDIGMSLAPDLQSRKSSVISAAPRPVPPPSPSPLVEKGESVRPNEVEGVTSVPTDSTTDLKQDLSTEERSAKAVSEPATPRKMSFFDVGNLMQSEEKLSSPSSSKTANNNSQQASLKDLARSPASNQPQLKHGAPAADATTSLTDIGGLLSNTRTSTDLDRSTALPPAARHRPSSPSLLPPLSSLRNFSRPCSPYSQPGGRDSSTIQAEPPPSYRSRA</sequence>
<dbReference type="Proteomes" id="UP000606974">
    <property type="component" value="Unassembled WGS sequence"/>
</dbReference>
<evidence type="ECO:0000256" key="1">
    <source>
        <dbReference type="ARBA" id="ARBA00004141"/>
    </source>
</evidence>
<feature type="compositionally biased region" description="Polar residues" evidence="6">
    <location>
        <begin position="451"/>
        <end position="460"/>
    </location>
</feature>
<reference evidence="9" key="1">
    <citation type="submission" date="2020-02" db="EMBL/GenBank/DDBJ databases">
        <authorList>
            <person name="Palmer J.M."/>
        </authorList>
    </citation>
    <scope>NUCLEOTIDE SEQUENCE</scope>
    <source>
        <strain evidence="9">EPUS1.4</strain>
        <tissue evidence="9">Thallus</tissue>
    </source>
</reference>
<feature type="domain" description="Rhodopsin" evidence="8">
    <location>
        <begin position="64"/>
        <end position="269"/>
    </location>
</feature>
<evidence type="ECO:0000256" key="2">
    <source>
        <dbReference type="ARBA" id="ARBA00022692"/>
    </source>
</evidence>
<dbReference type="Pfam" id="PF20684">
    <property type="entry name" value="Fung_rhodopsin"/>
    <property type="match status" value="1"/>
</dbReference>
<comment type="caution">
    <text evidence="9">The sequence shown here is derived from an EMBL/GenBank/DDBJ whole genome shotgun (WGS) entry which is preliminary data.</text>
</comment>
<feature type="transmembrane region" description="Helical" evidence="7">
    <location>
        <begin position="220"/>
        <end position="238"/>
    </location>
</feature>
<feature type="compositionally biased region" description="Basic and acidic residues" evidence="6">
    <location>
        <begin position="403"/>
        <end position="416"/>
    </location>
</feature>
<evidence type="ECO:0000313" key="10">
    <source>
        <dbReference type="Proteomes" id="UP000606974"/>
    </source>
</evidence>
<keyword evidence="4 7" id="KW-0472">Membrane</keyword>
<keyword evidence="2 7" id="KW-0812">Transmembrane</keyword>
<feature type="transmembrane region" description="Helical" evidence="7">
    <location>
        <begin position="277"/>
        <end position="302"/>
    </location>
</feature>
<feature type="compositionally biased region" description="Pro residues" evidence="6">
    <location>
        <begin position="554"/>
        <end position="563"/>
    </location>
</feature>
<evidence type="ECO:0000313" key="9">
    <source>
        <dbReference type="EMBL" id="KAF7503284.1"/>
    </source>
</evidence>
<comment type="subcellular location">
    <subcellularLocation>
        <location evidence="1">Membrane</location>
        <topology evidence="1">Multi-pass membrane protein</topology>
    </subcellularLocation>
</comment>
<dbReference type="AlphaFoldDB" id="A0A8H7A977"/>